<sequence length="390" mass="43176" precursor="true">MKRLSRVLLGSLAGAACFAAASLGITSAVTYKPFGVPDHLREKYDRKVEHLVQQEQAARAPGAKPVARVSASTHDFGLLDPHSTASHSFTVYNDGDSPLELDVYDSTCKCTVGKLRQKFVDPGDNTQVTLTWNTGYKDDDYKQSVTLMTNDPRKKMLSLSVLGTVKAELVLPAKLPMSRCNLGEYSKADFLIYSQLWPDFSVENITSDLNAFTWSVEPFSVDDANLGDAQARAAWKVTVKSQRISYGSFDEELQVTIDPRNGDDTVIRTIPASGKVRPPIGFVSPLLHNQEGLVLGTMPKGTERSFHVNVQARSLSNHTVEVLDWEPKELKVSIAPEQRQGSYRLTITIPKDCPRVVFHSDDQHGYVQVGDPNSDQYSNWFPLRGVVCDL</sequence>
<name>A0A517NWG8_9BACT</name>
<dbReference type="InterPro" id="IPR011467">
    <property type="entry name" value="DUF1573"/>
</dbReference>
<dbReference type="Gene3D" id="2.60.40.10">
    <property type="entry name" value="Immunoglobulins"/>
    <property type="match status" value="1"/>
</dbReference>
<evidence type="ECO:0000313" key="3">
    <source>
        <dbReference type="Proteomes" id="UP000319817"/>
    </source>
</evidence>
<dbReference type="PANTHER" id="PTHR37833:SF1">
    <property type="entry name" value="SIGNAL PEPTIDE PROTEIN"/>
    <property type="match status" value="1"/>
</dbReference>
<dbReference type="PROSITE" id="PS51257">
    <property type="entry name" value="PROKAR_LIPOPROTEIN"/>
    <property type="match status" value="1"/>
</dbReference>
<reference evidence="2 3" key="1">
    <citation type="submission" date="2019-02" db="EMBL/GenBank/DDBJ databases">
        <title>Deep-cultivation of Planctomycetes and their phenomic and genomic characterization uncovers novel biology.</title>
        <authorList>
            <person name="Wiegand S."/>
            <person name="Jogler M."/>
            <person name="Boedeker C."/>
            <person name="Pinto D."/>
            <person name="Vollmers J."/>
            <person name="Rivas-Marin E."/>
            <person name="Kohn T."/>
            <person name="Peeters S.H."/>
            <person name="Heuer A."/>
            <person name="Rast P."/>
            <person name="Oberbeckmann S."/>
            <person name="Bunk B."/>
            <person name="Jeske O."/>
            <person name="Meyerdierks A."/>
            <person name="Storesund J.E."/>
            <person name="Kallscheuer N."/>
            <person name="Luecker S."/>
            <person name="Lage O.M."/>
            <person name="Pohl T."/>
            <person name="Merkel B.J."/>
            <person name="Hornburger P."/>
            <person name="Mueller R.-W."/>
            <person name="Bruemmer F."/>
            <person name="Labrenz M."/>
            <person name="Spormann A.M."/>
            <person name="Op den Camp H."/>
            <person name="Overmann J."/>
            <person name="Amann R."/>
            <person name="Jetten M.S.M."/>
            <person name="Mascher T."/>
            <person name="Medema M.H."/>
            <person name="Devos D.P."/>
            <person name="Kaster A.-K."/>
            <person name="Ovreas L."/>
            <person name="Rohde M."/>
            <person name="Galperin M.Y."/>
            <person name="Jogler C."/>
        </authorList>
    </citation>
    <scope>NUCLEOTIDE SEQUENCE [LARGE SCALE GENOMIC DNA]</scope>
    <source>
        <strain evidence="2 3">K23_9</strain>
    </source>
</reference>
<evidence type="ECO:0008006" key="4">
    <source>
        <dbReference type="Google" id="ProtNLM"/>
    </source>
</evidence>
<accession>A0A517NWG8</accession>
<dbReference type="RefSeq" id="WP_145419291.1">
    <property type="nucleotide sequence ID" value="NZ_CP036526.1"/>
</dbReference>
<organism evidence="2 3">
    <name type="scientific">Stieleria marina</name>
    <dbReference type="NCBI Taxonomy" id="1930275"/>
    <lineage>
        <taxon>Bacteria</taxon>
        <taxon>Pseudomonadati</taxon>
        <taxon>Planctomycetota</taxon>
        <taxon>Planctomycetia</taxon>
        <taxon>Pirellulales</taxon>
        <taxon>Pirellulaceae</taxon>
        <taxon>Stieleria</taxon>
    </lineage>
</organism>
<dbReference type="AlphaFoldDB" id="A0A517NWG8"/>
<dbReference type="Pfam" id="PF07610">
    <property type="entry name" value="DUF1573"/>
    <property type="match status" value="1"/>
</dbReference>
<dbReference type="PANTHER" id="PTHR37833">
    <property type="entry name" value="LIPOPROTEIN-RELATED"/>
    <property type="match status" value="1"/>
</dbReference>
<gene>
    <name evidence="2" type="ORF">K239x_34570</name>
</gene>
<proteinExistence type="predicted"/>
<dbReference type="OrthoDB" id="270309at2"/>
<keyword evidence="1" id="KW-0732">Signal</keyword>
<evidence type="ECO:0000313" key="2">
    <source>
        <dbReference type="EMBL" id="QDT11459.1"/>
    </source>
</evidence>
<feature type="signal peptide" evidence="1">
    <location>
        <begin position="1"/>
        <end position="19"/>
    </location>
</feature>
<dbReference type="Proteomes" id="UP000319817">
    <property type="component" value="Chromosome"/>
</dbReference>
<dbReference type="EMBL" id="CP036526">
    <property type="protein sequence ID" value="QDT11459.1"/>
    <property type="molecule type" value="Genomic_DNA"/>
</dbReference>
<keyword evidence="3" id="KW-1185">Reference proteome</keyword>
<feature type="chain" id="PRO_5022015029" description="DUF1573 domain-containing protein" evidence="1">
    <location>
        <begin position="20"/>
        <end position="390"/>
    </location>
</feature>
<evidence type="ECO:0000256" key="1">
    <source>
        <dbReference type="SAM" id="SignalP"/>
    </source>
</evidence>
<dbReference type="InterPro" id="IPR013783">
    <property type="entry name" value="Ig-like_fold"/>
</dbReference>
<protein>
    <recommendedName>
        <fullName evidence="4">DUF1573 domain-containing protein</fullName>
    </recommendedName>
</protein>